<dbReference type="Gramene" id="ERN01644">
    <property type="protein sequence ID" value="ERN01644"/>
    <property type="gene ID" value="AMTR_s00090p00102320"/>
</dbReference>
<dbReference type="Gene3D" id="1.25.40.10">
    <property type="entry name" value="Tetratricopeptide repeat domain"/>
    <property type="match status" value="1"/>
</dbReference>
<dbReference type="InterPro" id="IPR011990">
    <property type="entry name" value="TPR-like_helical_dom_sf"/>
</dbReference>
<keyword evidence="2" id="KW-0677">Repeat</keyword>
<accession>W1P1Z1</accession>
<keyword evidence="5" id="KW-1185">Reference proteome</keyword>
<evidence type="ECO:0000256" key="1">
    <source>
        <dbReference type="ARBA" id="ARBA00007626"/>
    </source>
</evidence>
<dbReference type="HOGENOM" id="CLU_2088102_0_0_1"/>
<evidence type="ECO:0000313" key="5">
    <source>
        <dbReference type="Proteomes" id="UP000017836"/>
    </source>
</evidence>
<dbReference type="Pfam" id="PF01535">
    <property type="entry name" value="PPR"/>
    <property type="match status" value="2"/>
</dbReference>
<gene>
    <name evidence="4" type="ORF">AMTR_s00090p00102320</name>
</gene>
<evidence type="ECO:0000256" key="3">
    <source>
        <dbReference type="PROSITE-ProRule" id="PRU00708"/>
    </source>
</evidence>
<dbReference type="eggNOG" id="KOG4197">
    <property type="taxonomic scope" value="Eukaryota"/>
</dbReference>
<dbReference type="AlphaFoldDB" id="W1P1Z1"/>
<protein>
    <recommendedName>
        <fullName evidence="6">Pentatricopeptide repeat-containing protein</fullName>
    </recommendedName>
</protein>
<dbReference type="PROSITE" id="PS51375">
    <property type="entry name" value="PPR"/>
    <property type="match status" value="1"/>
</dbReference>
<dbReference type="Proteomes" id="UP000017836">
    <property type="component" value="Unassembled WGS sequence"/>
</dbReference>
<evidence type="ECO:0008006" key="6">
    <source>
        <dbReference type="Google" id="ProtNLM"/>
    </source>
</evidence>
<feature type="repeat" description="PPR" evidence="3">
    <location>
        <begin position="81"/>
        <end position="115"/>
    </location>
</feature>
<comment type="similarity">
    <text evidence="1">Belongs to the PPR family. P subfamily.</text>
</comment>
<dbReference type="PANTHER" id="PTHR46128">
    <property type="entry name" value="MITOCHONDRIAL GROUP I INTRON SPLICING FACTOR CCM1"/>
    <property type="match status" value="1"/>
</dbReference>
<proteinExistence type="inferred from homology"/>
<dbReference type="InterPro" id="IPR002885">
    <property type="entry name" value="PPR_rpt"/>
</dbReference>
<name>W1P1Z1_AMBTC</name>
<dbReference type="EMBL" id="KI394757">
    <property type="protein sequence ID" value="ERN01644.1"/>
    <property type="molecule type" value="Genomic_DNA"/>
</dbReference>
<evidence type="ECO:0000313" key="4">
    <source>
        <dbReference type="EMBL" id="ERN01644.1"/>
    </source>
</evidence>
<sequence>MEILHLVLAEDHVPDHFVYNFIIERLYKEERFEEAGQFLKNKLELDSYSYCILSGSYCDLQRWEDAAGVILEMTQSELDLDSLTCNTVIKSFCNDGLLSHPIFVLEEMIAREIPTNA</sequence>
<evidence type="ECO:0000256" key="2">
    <source>
        <dbReference type="ARBA" id="ARBA00022737"/>
    </source>
</evidence>
<reference evidence="5" key="1">
    <citation type="journal article" date="2013" name="Science">
        <title>The Amborella genome and the evolution of flowering plants.</title>
        <authorList>
            <consortium name="Amborella Genome Project"/>
        </authorList>
    </citation>
    <scope>NUCLEOTIDE SEQUENCE [LARGE SCALE GENOMIC DNA]</scope>
</reference>
<organism evidence="4 5">
    <name type="scientific">Amborella trichopoda</name>
    <dbReference type="NCBI Taxonomy" id="13333"/>
    <lineage>
        <taxon>Eukaryota</taxon>
        <taxon>Viridiplantae</taxon>
        <taxon>Streptophyta</taxon>
        <taxon>Embryophyta</taxon>
        <taxon>Tracheophyta</taxon>
        <taxon>Spermatophyta</taxon>
        <taxon>Magnoliopsida</taxon>
        <taxon>Amborellales</taxon>
        <taxon>Amborellaceae</taxon>
        <taxon>Amborella</taxon>
    </lineage>
</organism>
<dbReference type="PANTHER" id="PTHR46128:SF211">
    <property type="entry name" value="PENTACOTRIPEPTIDE-REPEAT REGION OF PRORP DOMAIN-CONTAINING PROTEIN"/>
    <property type="match status" value="1"/>
</dbReference>
<dbReference type="InterPro" id="IPR050872">
    <property type="entry name" value="PPR_P_subfamily"/>
</dbReference>